<protein>
    <submittedName>
        <fullName evidence="4">Uncharacterized protein</fullName>
    </submittedName>
</protein>
<dbReference type="SUPFAM" id="SSF48150">
    <property type="entry name" value="DNA-glycosylase"/>
    <property type="match status" value="1"/>
</dbReference>
<dbReference type="Proteomes" id="UP000194873">
    <property type="component" value="Unassembled WGS sequence"/>
</dbReference>
<feature type="coiled-coil region" evidence="1">
    <location>
        <begin position="136"/>
        <end position="191"/>
    </location>
</feature>
<dbReference type="PANTHER" id="PTHR33055">
    <property type="entry name" value="TRANSPOSASE FOR INSERTION SEQUENCE ELEMENT IS1111A"/>
    <property type="match status" value="1"/>
</dbReference>
<feature type="domain" description="Transposase IS110-like N-terminal" evidence="2">
    <location>
        <begin position="10"/>
        <end position="153"/>
    </location>
</feature>
<evidence type="ECO:0000313" key="5">
    <source>
        <dbReference type="Proteomes" id="UP000194873"/>
    </source>
</evidence>
<comment type="caution">
    <text evidence="4">The sequence shown here is derived from an EMBL/GenBank/DDBJ whole genome shotgun (WGS) entry which is preliminary data.</text>
</comment>
<evidence type="ECO:0000256" key="1">
    <source>
        <dbReference type="SAM" id="Coils"/>
    </source>
</evidence>
<dbReference type="GO" id="GO:0004803">
    <property type="term" value="F:transposase activity"/>
    <property type="evidence" value="ECO:0007669"/>
    <property type="project" value="InterPro"/>
</dbReference>
<dbReference type="AlphaFoldDB" id="A0A243W571"/>
<evidence type="ECO:0000259" key="3">
    <source>
        <dbReference type="Pfam" id="PF02371"/>
    </source>
</evidence>
<accession>A0A243W571</accession>
<dbReference type="Gene3D" id="1.10.340.30">
    <property type="entry name" value="Hypothetical protein, domain 2"/>
    <property type="match status" value="1"/>
</dbReference>
<feature type="domain" description="Transposase IS116/IS110/IS902 C-terminal" evidence="3">
    <location>
        <begin position="198"/>
        <end position="283"/>
    </location>
</feature>
<keyword evidence="5" id="KW-1185">Reference proteome</keyword>
<dbReference type="InterPro" id="IPR011257">
    <property type="entry name" value="DNA_glycosylase"/>
</dbReference>
<dbReference type="InterPro" id="IPR002525">
    <property type="entry name" value="Transp_IS110-like_N"/>
</dbReference>
<dbReference type="GO" id="GO:0006313">
    <property type="term" value="P:DNA transposition"/>
    <property type="evidence" value="ECO:0007669"/>
    <property type="project" value="InterPro"/>
</dbReference>
<keyword evidence="1" id="KW-0175">Coiled coil</keyword>
<name>A0A243W571_9BACT</name>
<dbReference type="GO" id="GO:0006281">
    <property type="term" value="P:DNA repair"/>
    <property type="evidence" value="ECO:0007669"/>
    <property type="project" value="InterPro"/>
</dbReference>
<dbReference type="Pfam" id="PF02371">
    <property type="entry name" value="Transposase_20"/>
    <property type="match status" value="1"/>
</dbReference>
<evidence type="ECO:0000259" key="2">
    <source>
        <dbReference type="Pfam" id="PF01548"/>
    </source>
</evidence>
<dbReference type="GO" id="GO:0003677">
    <property type="term" value="F:DNA binding"/>
    <property type="evidence" value="ECO:0007669"/>
    <property type="project" value="InterPro"/>
</dbReference>
<dbReference type="NCBIfam" id="NF033542">
    <property type="entry name" value="transpos_IS110"/>
    <property type="match status" value="1"/>
</dbReference>
<dbReference type="RefSeq" id="WP_086597580.1">
    <property type="nucleotide sequence ID" value="NZ_MTSE01000079.1"/>
</dbReference>
<dbReference type="PANTHER" id="PTHR33055:SF3">
    <property type="entry name" value="PUTATIVE TRANSPOSASE FOR IS117-RELATED"/>
    <property type="match status" value="1"/>
</dbReference>
<dbReference type="OrthoDB" id="964423at2"/>
<dbReference type="EMBL" id="MTSE01000079">
    <property type="protein sequence ID" value="OUJ67373.1"/>
    <property type="molecule type" value="Genomic_DNA"/>
</dbReference>
<dbReference type="Pfam" id="PF01548">
    <property type="entry name" value="DEDD_Tnp_IS110"/>
    <property type="match status" value="1"/>
</dbReference>
<proteinExistence type="predicted"/>
<evidence type="ECO:0000313" key="4">
    <source>
        <dbReference type="EMBL" id="OUJ67373.1"/>
    </source>
</evidence>
<organism evidence="4 5">
    <name type="scientific">Hymenobacter crusticola</name>
    <dbReference type="NCBI Taxonomy" id="1770526"/>
    <lineage>
        <taxon>Bacteria</taxon>
        <taxon>Pseudomonadati</taxon>
        <taxon>Bacteroidota</taxon>
        <taxon>Cytophagia</taxon>
        <taxon>Cytophagales</taxon>
        <taxon>Hymenobacteraceae</taxon>
        <taxon>Hymenobacter</taxon>
    </lineage>
</organism>
<dbReference type="InterPro" id="IPR003346">
    <property type="entry name" value="Transposase_20"/>
</dbReference>
<reference evidence="4 5" key="1">
    <citation type="submission" date="2017-01" db="EMBL/GenBank/DDBJ databases">
        <title>A new Hymenobacter.</title>
        <authorList>
            <person name="Liang Y."/>
            <person name="Feng F."/>
        </authorList>
    </citation>
    <scope>NUCLEOTIDE SEQUENCE [LARGE SCALE GENOMIC DNA]</scope>
    <source>
        <strain evidence="4">MIMBbqt21</strain>
    </source>
</reference>
<sequence length="330" mass="36364">MVAPLSLPVVGIDVSKATLAVCYQATDQQLKHLEVSNSKVGFQQLVKACGAQCLFVMEATGTYNLALAYYLHEQGGEVAMLNPLVIRRFIQMHLSKGKSDRKDAQWLLRYGQQQPVSRWQPDEQVLVECRQLEQVTEQLLKQKTMVSNALEALQRQPIISKTALKRLQQTLKALTQQVEAVENELLLLLEQRFGPEIALLCSIPGIGRKTASMLLLFAGGLTRLNNYRQLIAMAGLSPREHSSGTSIRGKVRITKMGGGLIRGKLFMCSFSAKKSNAACQALYNRLVAKGKNGKVALIAVCNKLLKQAFAIIKSGVPYQADFPSKLALNP</sequence>
<dbReference type="InterPro" id="IPR047650">
    <property type="entry name" value="Transpos_IS110"/>
</dbReference>
<gene>
    <name evidence="4" type="ORF">BXP70_28880</name>
</gene>